<sequence>MGRKKFPYCFQIGRKKSGKFERFDTSGRRPSVIKQRQNSFTRQRKSSVTHQRKSSGSQRRKSSVAYNRIRKNSLRYRQTVPPSAMWTRAQKIIMER</sequence>
<organism evidence="2 3">
    <name type="scientific">Mytilus galloprovincialis</name>
    <name type="common">Mediterranean mussel</name>
    <dbReference type="NCBI Taxonomy" id="29158"/>
    <lineage>
        <taxon>Eukaryota</taxon>
        <taxon>Metazoa</taxon>
        <taxon>Spiralia</taxon>
        <taxon>Lophotrochozoa</taxon>
        <taxon>Mollusca</taxon>
        <taxon>Bivalvia</taxon>
        <taxon>Autobranchia</taxon>
        <taxon>Pteriomorphia</taxon>
        <taxon>Mytilida</taxon>
        <taxon>Mytiloidea</taxon>
        <taxon>Mytilidae</taxon>
        <taxon>Mytilinae</taxon>
        <taxon>Mytilus</taxon>
    </lineage>
</organism>
<comment type="caution">
    <text evidence="2">The sequence shown here is derived from an EMBL/GenBank/DDBJ whole genome shotgun (WGS) entry which is preliminary data.</text>
</comment>
<feature type="region of interest" description="Disordered" evidence="1">
    <location>
        <begin position="20"/>
        <end position="70"/>
    </location>
</feature>
<keyword evidence="3" id="KW-1185">Reference proteome</keyword>
<proteinExistence type="predicted"/>
<feature type="compositionally biased region" description="Basic residues" evidence="1">
    <location>
        <begin position="42"/>
        <end position="70"/>
    </location>
</feature>
<reference evidence="2" key="1">
    <citation type="submission" date="2018-11" db="EMBL/GenBank/DDBJ databases">
        <authorList>
            <person name="Alioto T."/>
            <person name="Alioto T."/>
        </authorList>
    </citation>
    <scope>NUCLEOTIDE SEQUENCE</scope>
</reference>
<evidence type="ECO:0000313" key="2">
    <source>
        <dbReference type="EMBL" id="VDI55046.1"/>
    </source>
</evidence>
<accession>A0A8B6FTH0</accession>
<dbReference type="AlphaFoldDB" id="A0A8B6FTH0"/>
<name>A0A8B6FTH0_MYTGA</name>
<dbReference type="Proteomes" id="UP000596742">
    <property type="component" value="Unassembled WGS sequence"/>
</dbReference>
<protein>
    <submittedName>
        <fullName evidence="2">Uncharacterized protein</fullName>
    </submittedName>
</protein>
<dbReference type="EMBL" id="UYJE01007463">
    <property type="protein sequence ID" value="VDI55046.1"/>
    <property type="molecule type" value="Genomic_DNA"/>
</dbReference>
<evidence type="ECO:0000256" key="1">
    <source>
        <dbReference type="SAM" id="MobiDB-lite"/>
    </source>
</evidence>
<evidence type="ECO:0000313" key="3">
    <source>
        <dbReference type="Proteomes" id="UP000596742"/>
    </source>
</evidence>
<gene>
    <name evidence="2" type="ORF">MGAL_10B022314</name>
</gene>